<feature type="transmembrane region" description="Helical" evidence="9">
    <location>
        <begin position="175"/>
        <end position="194"/>
    </location>
</feature>
<dbReference type="OMA" id="VTFITTC"/>
<feature type="transmembrane region" description="Helical" evidence="9">
    <location>
        <begin position="363"/>
        <end position="389"/>
    </location>
</feature>
<evidence type="ECO:0000256" key="7">
    <source>
        <dbReference type="ARBA" id="ARBA00023065"/>
    </source>
</evidence>
<accession>A0A161TPC7</accession>
<feature type="transmembrane region" description="Helical" evidence="9">
    <location>
        <begin position="499"/>
        <end position="517"/>
    </location>
</feature>
<proteinExistence type="predicted"/>
<evidence type="ECO:0000256" key="4">
    <source>
        <dbReference type="ARBA" id="ARBA00022692"/>
    </source>
</evidence>
<evidence type="ECO:0000256" key="8">
    <source>
        <dbReference type="ARBA" id="ARBA00023136"/>
    </source>
</evidence>
<dbReference type="InParanoid" id="A0A161TPC7"/>
<keyword evidence="3" id="KW-0633">Potassium transport</keyword>
<dbReference type="NCBIfam" id="TIGR00794">
    <property type="entry name" value="kup"/>
    <property type="match status" value="1"/>
</dbReference>
<dbReference type="Proteomes" id="UP000076632">
    <property type="component" value="Unassembled WGS sequence"/>
</dbReference>
<keyword evidence="5" id="KW-0630">Potassium</keyword>
<keyword evidence="7" id="KW-0406">Ion transport</keyword>
<evidence type="ECO:0000256" key="1">
    <source>
        <dbReference type="ARBA" id="ARBA00004141"/>
    </source>
</evidence>
<dbReference type="EMBL" id="KV407456">
    <property type="protein sequence ID" value="KZF24026.1"/>
    <property type="molecule type" value="Genomic_DNA"/>
</dbReference>
<dbReference type="STRING" id="1328760.A0A161TPC7"/>
<feature type="domain" description="K+ potassium transporter integral membrane" evidence="10">
    <location>
        <begin position="55"/>
        <end position="538"/>
    </location>
</feature>
<dbReference type="RefSeq" id="XP_018189581.1">
    <property type="nucleotide sequence ID" value="XM_018329815.1"/>
</dbReference>
<feature type="domain" description="K+ potassium transporter C-terminal" evidence="11">
    <location>
        <begin position="562"/>
        <end position="759"/>
    </location>
</feature>
<dbReference type="Pfam" id="PF22776">
    <property type="entry name" value="K_trans_C"/>
    <property type="match status" value="1"/>
</dbReference>
<keyword evidence="4 9" id="KW-0812">Transmembrane</keyword>
<evidence type="ECO:0000256" key="5">
    <source>
        <dbReference type="ARBA" id="ARBA00022958"/>
    </source>
</evidence>
<dbReference type="GeneID" id="28894952"/>
<evidence type="ECO:0000313" key="13">
    <source>
        <dbReference type="Proteomes" id="UP000076632"/>
    </source>
</evidence>
<dbReference type="GO" id="GO:0016020">
    <property type="term" value="C:membrane"/>
    <property type="evidence" value="ECO:0007669"/>
    <property type="project" value="UniProtKB-SubCell"/>
</dbReference>
<organism evidence="12 13">
    <name type="scientific">Xylona heveae (strain CBS 132557 / TC161)</name>
    <dbReference type="NCBI Taxonomy" id="1328760"/>
    <lineage>
        <taxon>Eukaryota</taxon>
        <taxon>Fungi</taxon>
        <taxon>Dikarya</taxon>
        <taxon>Ascomycota</taxon>
        <taxon>Pezizomycotina</taxon>
        <taxon>Xylonomycetes</taxon>
        <taxon>Xylonales</taxon>
        <taxon>Xylonaceae</taxon>
        <taxon>Xylona</taxon>
    </lineage>
</organism>
<feature type="transmembrane region" description="Helical" evidence="9">
    <location>
        <begin position="443"/>
        <end position="465"/>
    </location>
</feature>
<evidence type="ECO:0000313" key="12">
    <source>
        <dbReference type="EMBL" id="KZF24026.1"/>
    </source>
</evidence>
<keyword evidence="8 9" id="KW-0472">Membrane</keyword>
<dbReference type="PANTHER" id="PTHR30540">
    <property type="entry name" value="OSMOTIC STRESS POTASSIUM TRANSPORTER"/>
    <property type="match status" value="1"/>
</dbReference>
<dbReference type="OrthoDB" id="504708at2759"/>
<feature type="transmembrane region" description="Helical" evidence="9">
    <location>
        <begin position="52"/>
        <end position="76"/>
    </location>
</feature>
<dbReference type="Pfam" id="PF02705">
    <property type="entry name" value="K_trans"/>
    <property type="match status" value="1"/>
</dbReference>
<sequence length="764" mass="85306">MPRAHVSGQSPAHASCEDDHFTHRKGVDTTVEATDVQERDIKHEQVFKGWRLLWLAYQSVGVVYGDIGTSPLYVYSSTFASPPSHDDLLGALSLILWSLTLIVTVKYLLIVLRADDTGEGGTFACYSLLSRYSRILRRDPKTATTVKMERYLSSDMQRPNLLARHFVEKSRVMHGILKALAVLGVSLVMADGVLTPAQTVLGAIQGIEVVKSDLSTGAIIGASCAILVALFAIQPFGIAKLSYFFAPIVSIWLAFNFCFGIYNLVKFDYSVLKAFSPYFVGHYFVKNKTEGWKSLSGILLAFTGVEALFADLGAFNRRSIQLSWLCFVYPSLLLAYLGQAAYISRFPTAVSNPFFKSVPPGMFYPSLIISILAAIVASQALITSTFQLLSQLMNLSYFPQIKLIHTSKKFHGQVYIPMANFLLMAGTLIVTGVYHNTTRLGHAYGACVVCVTFITTCLVSLVALIVWRIHPLIVLAGFLFFGTLDGLFLSSALTKVPDGAWFTIMLGIFLSLIFILWRYGKEQQWASEGEELLQTRDIIMLDEKGETKLTETFGGAPLTKIKGLGIFFDKRGSGVPVAYEHFLRKFEASPEVQVFLHMRALTIPHVPLDERYSITRTSIKNCFRIIIRHGYADHVIDSKLGILVYNQIRSHIIQEAAIKIQLDLPPAQDEAWLSSSAELNQARADELIATELRALDHAFETQVVYIVGKEHLRVLDGTNLFKRAVLKFFLWLRENTRTKVESMKVPIDKLVEVGFIKELGRKHI</sequence>
<dbReference type="AlphaFoldDB" id="A0A161TPC7"/>
<protein>
    <submittedName>
        <fullName evidence="12">Potassium uptake protein</fullName>
    </submittedName>
</protein>
<name>A0A161TPC7_XYLHT</name>
<dbReference type="InterPro" id="IPR003855">
    <property type="entry name" value="K+_transporter"/>
</dbReference>
<dbReference type="InterPro" id="IPR053951">
    <property type="entry name" value="K_trans_N"/>
</dbReference>
<evidence type="ECO:0000256" key="3">
    <source>
        <dbReference type="ARBA" id="ARBA00022538"/>
    </source>
</evidence>
<reference evidence="12 13" key="1">
    <citation type="journal article" date="2016" name="Fungal Biol.">
        <title>The genome of Xylona heveae provides a window into fungal endophytism.</title>
        <authorList>
            <person name="Gazis R."/>
            <person name="Kuo A."/>
            <person name="Riley R."/>
            <person name="LaButti K."/>
            <person name="Lipzen A."/>
            <person name="Lin J."/>
            <person name="Amirebrahimi M."/>
            <person name="Hesse C.N."/>
            <person name="Spatafora J.W."/>
            <person name="Henrissat B."/>
            <person name="Hainaut M."/>
            <person name="Grigoriev I.V."/>
            <person name="Hibbett D.S."/>
        </authorList>
    </citation>
    <scope>NUCLEOTIDE SEQUENCE [LARGE SCALE GENOMIC DNA]</scope>
    <source>
        <strain evidence="12 13">TC161</strain>
    </source>
</reference>
<dbReference type="InterPro" id="IPR053952">
    <property type="entry name" value="K_trans_C"/>
</dbReference>
<evidence type="ECO:0000256" key="6">
    <source>
        <dbReference type="ARBA" id="ARBA00022989"/>
    </source>
</evidence>
<dbReference type="GO" id="GO:0015079">
    <property type="term" value="F:potassium ion transmembrane transporter activity"/>
    <property type="evidence" value="ECO:0007669"/>
    <property type="project" value="InterPro"/>
</dbReference>
<evidence type="ECO:0000256" key="9">
    <source>
        <dbReference type="SAM" id="Phobius"/>
    </source>
</evidence>
<keyword evidence="13" id="KW-1185">Reference proteome</keyword>
<evidence type="ECO:0000259" key="11">
    <source>
        <dbReference type="Pfam" id="PF22776"/>
    </source>
</evidence>
<comment type="subcellular location">
    <subcellularLocation>
        <location evidence="1">Membrane</location>
        <topology evidence="1">Multi-pass membrane protein</topology>
    </subcellularLocation>
</comment>
<keyword evidence="6 9" id="KW-1133">Transmembrane helix</keyword>
<evidence type="ECO:0000259" key="10">
    <source>
        <dbReference type="Pfam" id="PF02705"/>
    </source>
</evidence>
<feature type="transmembrane region" description="Helical" evidence="9">
    <location>
        <begin position="472"/>
        <end position="493"/>
    </location>
</feature>
<feature type="transmembrane region" description="Helical" evidence="9">
    <location>
        <begin position="410"/>
        <end position="431"/>
    </location>
</feature>
<feature type="transmembrane region" description="Helical" evidence="9">
    <location>
        <begin position="322"/>
        <end position="343"/>
    </location>
</feature>
<evidence type="ECO:0000256" key="2">
    <source>
        <dbReference type="ARBA" id="ARBA00022448"/>
    </source>
</evidence>
<feature type="transmembrane region" description="Helical" evidence="9">
    <location>
        <begin position="245"/>
        <end position="265"/>
    </location>
</feature>
<gene>
    <name evidence="12" type="ORF">L228DRAFT_209519</name>
</gene>
<feature type="transmembrane region" description="Helical" evidence="9">
    <location>
        <begin position="214"/>
        <end position="233"/>
    </location>
</feature>
<dbReference type="PANTHER" id="PTHR30540:SF83">
    <property type="entry name" value="K+ POTASSIUM TRANSPORTER"/>
    <property type="match status" value="1"/>
</dbReference>
<feature type="transmembrane region" description="Helical" evidence="9">
    <location>
        <begin position="295"/>
        <end position="315"/>
    </location>
</feature>
<keyword evidence="2" id="KW-0813">Transport</keyword>
<feature type="transmembrane region" description="Helical" evidence="9">
    <location>
        <begin position="88"/>
        <end position="109"/>
    </location>
</feature>